<dbReference type="SUPFAM" id="SSF54975">
    <property type="entry name" value="Acylphosphatase/BLUF domain-like"/>
    <property type="match status" value="1"/>
</dbReference>
<dbReference type="AlphaFoldDB" id="A0A0K2G9C2"/>
<dbReference type="KEGG" id="nmv:NITMOv2_1140"/>
<protein>
    <recommendedName>
        <fullName evidence="2 4">acylphosphatase</fullName>
        <ecNumber evidence="2 4">3.6.1.7</ecNumber>
    </recommendedName>
</protein>
<dbReference type="RefSeq" id="WP_238590470.1">
    <property type="nucleotide sequence ID" value="NZ_CP011801.1"/>
</dbReference>
<evidence type="ECO:0000256" key="2">
    <source>
        <dbReference type="ARBA" id="ARBA00012150"/>
    </source>
</evidence>
<keyword evidence="8" id="KW-1185">Reference proteome</keyword>
<dbReference type="EMBL" id="CP011801">
    <property type="protein sequence ID" value="ALA57571.1"/>
    <property type="molecule type" value="Genomic_DNA"/>
</dbReference>
<feature type="active site" evidence="4">
    <location>
        <position position="36"/>
    </location>
</feature>
<gene>
    <name evidence="7" type="ORF">NITMOv2_1140</name>
</gene>
<dbReference type="STRING" id="42253.NITMOv2_1140"/>
<dbReference type="InterPro" id="IPR036046">
    <property type="entry name" value="Acylphosphatase-like_dom_sf"/>
</dbReference>
<evidence type="ECO:0000256" key="4">
    <source>
        <dbReference type="PROSITE-ProRule" id="PRU00520"/>
    </source>
</evidence>
<comment type="catalytic activity">
    <reaction evidence="3 4">
        <text>an acyl phosphate + H2O = a carboxylate + phosphate + H(+)</text>
        <dbReference type="Rhea" id="RHEA:14965"/>
        <dbReference type="ChEBI" id="CHEBI:15377"/>
        <dbReference type="ChEBI" id="CHEBI:15378"/>
        <dbReference type="ChEBI" id="CHEBI:29067"/>
        <dbReference type="ChEBI" id="CHEBI:43474"/>
        <dbReference type="ChEBI" id="CHEBI:59918"/>
        <dbReference type="EC" id="3.6.1.7"/>
    </reaction>
</comment>
<name>A0A0K2G9C2_NITMO</name>
<dbReference type="InterPro" id="IPR001792">
    <property type="entry name" value="Acylphosphatase-like_dom"/>
</dbReference>
<evidence type="ECO:0000259" key="6">
    <source>
        <dbReference type="PROSITE" id="PS51160"/>
    </source>
</evidence>
<organism evidence="7 8">
    <name type="scientific">Nitrospira moscoviensis</name>
    <dbReference type="NCBI Taxonomy" id="42253"/>
    <lineage>
        <taxon>Bacteria</taxon>
        <taxon>Pseudomonadati</taxon>
        <taxon>Nitrospirota</taxon>
        <taxon>Nitrospiria</taxon>
        <taxon>Nitrospirales</taxon>
        <taxon>Nitrospiraceae</taxon>
        <taxon>Nitrospira</taxon>
    </lineage>
</organism>
<reference evidence="7 8" key="1">
    <citation type="journal article" date="2015" name="Proc. Natl. Acad. Sci. U.S.A.">
        <title>Expanded metabolic versatility of ubiquitous nitrite-oxidizing bacteria from the genus Nitrospira.</title>
        <authorList>
            <person name="Koch H."/>
            <person name="Lucker S."/>
            <person name="Albertsen M."/>
            <person name="Kitzinger K."/>
            <person name="Herbold C."/>
            <person name="Spieck E."/>
            <person name="Nielsen P.H."/>
            <person name="Wagner M."/>
            <person name="Daims H."/>
        </authorList>
    </citation>
    <scope>NUCLEOTIDE SEQUENCE [LARGE SCALE GENOMIC DNA]</scope>
    <source>
        <strain evidence="7 8">NSP M-1</strain>
    </source>
</reference>
<dbReference type="GO" id="GO:0003998">
    <property type="term" value="F:acylphosphatase activity"/>
    <property type="evidence" value="ECO:0007669"/>
    <property type="project" value="UniProtKB-EC"/>
</dbReference>
<dbReference type="PANTHER" id="PTHR47268">
    <property type="entry name" value="ACYLPHOSPHATASE"/>
    <property type="match status" value="1"/>
</dbReference>
<dbReference type="PROSITE" id="PS51160">
    <property type="entry name" value="ACYLPHOSPHATASE_3"/>
    <property type="match status" value="1"/>
</dbReference>
<dbReference type="PATRIC" id="fig|42253.5.peg.1126"/>
<proteinExistence type="inferred from homology"/>
<keyword evidence="4 7" id="KW-0378">Hydrolase</keyword>
<evidence type="ECO:0000256" key="3">
    <source>
        <dbReference type="ARBA" id="ARBA00047645"/>
    </source>
</evidence>
<evidence type="ECO:0000256" key="5">
    <source>
        <dbReference type="RuleBase" id="RU004168"/>
    </source>
</evidence>
<dbReference type="PANTHER" id="PTHR47268:SF4">
    <property type="entry name" value="ACYLPHOSPHATASE"/>
    <property type="match status" value="1"/>
</dbReference>
<evidence type="ECO:0000313" key="8">
    <source>
        <dbReference type="Proteomes" id="UP000069205"/>
    </source>
</evidence>
<feature type="active site" evidence="4">
    <location>
        <position position="54"/>
    </location>
</feature>
<dbReference type="Proteomes" id="UP000069205">
    <property type="component" value="Chromosome"/>
</dbReference>
<dbReference type="Pfam" id="PF00708">
    <property type="entry name" value="Acylphosphatase"/>
    <property type="match status" value="1"/>
</dbReference>
<sequence length="116" mass="12289">MTAWKRAGFSMTEPAAEQPAGAHIVVSGRVQGVGYRAFAHRVATGHGLVGGVRNLNDGRVELDVEGPKAAIEAALLELKVGPPAGRVTKIETEWKAATGRFSAFSIWYEGADRDDG</sequence>
<dbReference type="InterPro" id="IPR020456">
    <property type="entry name" value="Acylphosphatase"/>
</dbReference>
<evidence type="ECO:0000313" key="7">
    <source>
        <dbReference type="EMBL" id="ALA57571.1"/>
    </source>
</evidence>
<evidence type="ECO:0000256" key="1">
    <source>
        <dbReference type="ARBA" id="ARBA00005614"/>
    </source>
</evidence>
<dbReference type="EC" id="3.6.1.7" evidence="2 4"/>
<feature type="domain" description="Acylphosphatase-like" evidence="6">
    <location>
        <begin position="21"/>
        <end position="108"/>
    </location>
</feature>
<accession>A0A0K2G9C2</accession>
<comment type="similarity">
    <text evidence="1 5">Belongs to the acylphosphatase family.</text>
</comment>
<dbReference type="Gene3D" id="3.30.70.100">
    <property type="match status" value="1"/>
</dbReference>